<dbReference type="GO" id="GO:0006335">
    <property type="term" value="P:DNA replication-dependent chromatin assembly"/>
    <property type="evidence" value="ECO:0007669"/>
    <property type="project" value="EnsemblFungi"/>
</dbReference>
<dbReference type="EMBL" id="CP002497">
    <property type="protein sequence ID" value="AET37366.1"/>
    <property type="molecule type" value="Genomic_DNA"/>
</dbReference>
<dbReference type="FunCoup" id="G8JML1">
    <property type="interactions" value="601"/>
</dbReference>
<keyword evidence="4" id="KW-1185">Reference proteome</keyword>
<evidence type="ECO:0000313" key="3">
    <source>
        <dbReference type="EMBL" id="AET37366.1"/>
    </source>
</evidence>
<dbReference type="InterPro" id="IPR037231">
    <property type="entry name" value="NAP-like_sf"/>
</dbReference>
<dbReference type="SUPFAM" id="SSF143113">
    <property type="entry name" value="NAP-like"/>
    <property type="match status" value="1"/>
</dbReference>
<dbReference type="Gene3D" id="3.30.1120.90">
    <property type="entry name" value="Nucleosome assembly protein"/>
    <property type="match status" value="1"/>
</dbReference>
<dbReference type="STRING" id="931890.G8JML1"/>
<comment type="similarity">
    <text evidence="1">Belongs to the nucleosome assembly protein (NAP) family.</text>
</comment>
<dbReference type="AlphaFoldDB" id="G8JML1"/>
<dbReference type="InterPro" id="IPR002164">
    <property type="entry name" value="NAP_family"/>
</dbReference>
<dbReference type="InParanoid" id="G8JML1"/>
<gene>
    <name evidence="3" type="ordered locus">Ecym_1112</name>
</gene>
<evidence type="ECO:0000256" key="1">
    <source>
        <dbReference type="ARBA" id="ARBA00009947"/>
    </source>
</evidence>
<dbReference type="KEGG" id="erc:Ecym_1112"/>
<keyword evidence="2" id="KW-0175">Coiled coil</keyword>
<dbReference type="GO" id="GO:0070775">
    <property type="term" value="C:H3 histone acetyltransferase complex"/>
    <property type="evidence" value="ECO:0007669"/>
    <property type="project" value="EnsemblFungi"/>
</dbReference>
<organism evidence="3 4">
    <name type="scientific">Eremothecium cymbalariae (strain CBS 270.75 / DBVPG 7215 / KCTC 17166 / NRRL Y-17582)</name>
    <name type="common">Yeast</name>
    <dbReference type="NCBI Taxonomy" id="931890"/>
    <lineage>
        <taxon>Eukaryota</taxon>
        <taxon>Fungi</taxon>
        <taxon>Dikarya</taxon>
        <taxon>Ascomycota</taxon>
        <taxon>Saccharomycotina</taxon>
        <taxon>Saccharomycetes</taxon>
        <taxon>Saccharomycetales</taxon>
        <taxon>Saccharomycetaceae</taxon>
        <taxon>Eremothecium</taxon>
    </lineage>
</organism>
<evidence type="ECO:0000256" key="2">
    <source>
        <dbReference type="SAM" id="Coils"/>
    </source>
</evidence>
<dbReference type="eggNOG" id="KOG1508">
    <property type="taxonomic scope" value="Eukaryota"/>
</dbReference>
<feature type="coiled-coil region" evidence="2">
    <location>
        <begin position="8"/>
        <end position="35"/>
    </location>
</feature>
<dbReference type="GO" id="GO:0005829">
    <property type="term" value="C:cytosol"/>
    <property type="evidence" value="ECO:0007669"/>
    <property type="project" value="EnsemblFungi"/>
</dbReference>
<protein>
    <submittedName>
        <fullName evidence="3">Uncharacterized protein</fullName>
    </submittedName>
</protein>
<dbReference type="Proteomes" id="UP000006790">
    <property type="component" value="Chromosome 1"/>
</dbReference>
<name>G8JML1_ERECY</name>
<accession>G8JML1</accession>
<dbReference type="GO" id="GO:0006334">
    <property type="term" value="P:nucleosome assembly"/>
    <property type="evidence" value="ECO:0007669"/>
    <property type="project" value="EnsemblFungi"/>
</dbReference>
<sequence length="193" mass="22851">MEGDLEVTASALQALSELEDEMEAVELELEKQRKVLLAPVYKKRSAVIEGIEGFWRIVLTQHGEFANYIRACDFRYVEAIRRVEVEWRWTERWEFAITIEFGEVKGKLRAQTVRKEFKVGEDEEMSSSPVDIEIPKGYEGSFFQWFQWTGEHPEEEFANGDELARLFSEELYPYCVRYYAEAQRDVEEEEDMY</sequence>
<dbReference type="GeneID" id="11469576"/>
<dbReference type="GO" id="GO:0005634">
    <property type="term" value="C:nucleus"/>
    <property type="evidence" value="ECO:0007669"/>
    <property type="project" value="EnsemblFungi"/>
</dbReference>
<dbReference type="GO" id="GO:0042802">
    <property type="term" value="F:identical protein binding"/>
    <property type="evidence" value="ECO:0007669"/>
    <property type="project" value="EnsemblFungi"/>
</dbReference>
<dbReference type="GO" id="GO:0010698">
    <property type="term" value="F:acetyltransferase activator activity"/>
    <property type="evidence" value="ECO:0007669"/>
    <property type="project" value="EnsemblFungi"/>
</dbReference>
<dbReference type="HOGENOM" id="CLU_072852_1_0_1"/>
<dbReference type="OMA" id="PGKEFPN"/>
<dbReference type="PANTHER" id="PTHR11875">
    <property type="entry name" value="TESTIS-SPECIFIC Y-ENCODED PROTEIN"/>
    <property type="match status" value="1"/>
</dbReference>
<evidence type="ECO:0000313" key="4">
    <source>
        <dbReference type="Proteomes" id="UP000006790"/>
    </source>
</evidence>
<dbReference type="OrthoDB" id="19419at2759"/>
<dbReference type="GO" id="GO:0042393">
    <property type="term" value="F:histone binding"/>
    <property type="evidence" value="ECO:0007669"/>
    <property type="project" value="EnsemblFungi"/>
</dbReference>
<dbReference type="RefSeq" id="XP_003644183.1">
    <property type="nucleotide sequence ID" value="XM_003644135.1"/>
</dbReference>
<reference evidence="4" key="1">
    <citation type="journal article" date="2012" name="G3 (Bethesda)">
        <title>Pichia sorbitophila, an interspecies yeast hybrid reveals early steps of genome resolution following polyploidization.</title>
        <authorList>
            <person name="Leh Louis V."/>
            <person name="Despons L."/>
            <person name="Friedrich A."/>
            <person name="Martin T."/>
            <person name="Durrens P."/>
            <person name="Casaregola S."/>
            <person name="Neuveglise C."/>
            <person name="Fairhead C."/>
            <person name="Marck C."/>
            <person name="Cruz J.A."/>
            <person name="Straub M.L."/>
            <person name="Kugler V."/>
            <person name="Sacerdot C."/>
            <person name="Uzunov Z."/>
            <person name="Thierry A."/>
            <person name="Weiss S."/>
            <person name="Bleykasten C."/>
            <person name="De Montigny J."/>
            <person name="Jacques N."/>
            <person name="Jung P."/>
            <person name="Lemaire M."/>
            <person name="Mallet S."/>
            <person name="Morel G."/>
            <person name="Richard G.F."/>
            <person name="Sarkar A."/>
            <person name="Savel G."/>
            <person name="Schacherer J."/>
            <person name="Seret M.L."/>
            <person name="Talla E."/>
            <person name="Samson G."/>
            <person name="Jubin C."/>
            <person name="Poulain J."/>
            <person name="Vacherie B."/>
            <person name="Barbe V."/>
            <person name="Pelletier E."/>
            <person name="Sherman D.J."/>
            <person name="Westhof E."/>
            <person name="Weissenbach J."/>
            <person name="Baret P.V."/>
            <person name="Wincker P."/>
            <person name="Gaillardin C."/>
            <person name="Dujon B."/>
            <person name="Souciet J.L."/>
        </authorList>
    </citation>
    <scope>NUCLEOTIDE SEQUENCE [LARGE SCALE GENOMIC DNA]</scope>
    <source>
        <strain evidence="4">CBS 270.75 / DBVPG 7215 / KCTC 17166 / NRRL Y-17582</strain>
    </source>
</reference>
<dbReference type="GO" id="GO:0006303">
    <property type="term" value="P:double-strand break repair via nonhomologous end joining"/>
    <property type="evidence" value="ECO:0007669"/>
    <property type="project" value="EnsemblFungi"/>
</dbReference>
<proteinExistence type="inferred from homology"/>